<organism evidence="1 2">
    <name type="scientific">Haloferax sulfurifontis ATCC BAA-897</name>
    <dbReference type="NCBI Taxonomy" id="662480"/>
    <lineage>
        <taxon>Archaea</taxon>
        <taxon>Methanobacteriati</taxon>
        <taxon>Methanobacteriota</taxon>
        <taxon>Stenosarchaea group</taxon>
        <taxon>Halobacteria</taxon>
        <taxon>Halobacteriales</taxon>
        <taxon>Haloferacaceae</taxon>
        <taxon>Haloferax</taxon>
    </lineage>
</organism>
<evidence type="ECO:0000313" key="1">
    <source>
        <dbReference type="EMBL" id="ELZ96166.1"/>
    </source>
</evidence>
<comment type="caution">
    <text evidence="1">The sequence shown here is derived from an EMBL/GenBank/DDBJ whole genome shotgun (WGS) entry which is preliminary data.</text>
</comment>
<dbReference type="AlphaFoldDB" id="M0IHC8"/>
<accession>M0IHC8</accession>
<gene>
    <name evidence="1" type="ORF">C441_04974</name>
</gene>
<evidence type="ECO:0000313" key="2">
    <source>
        <dbReference type="Proteomes" id="UP000011508"/>
    </source>
</evidence>
<name>M0IHC8_9EURY</name>
<reference evidence="1 2" key="1">
    <citation type="journal article" date="2014" name="PLoS Genet.">
        <title>Phylogenetically driven sequencing of extremely halophilic archaea reveals strategies for static and dynamic osmo-response.</title>
        <authorList>
            <person name="Becker E.A."/>
            <person name="Seitzer P.M."/>
            <person name="Tritt A."/>
            <person name="Larsen D."/>
            <person name="Krusor M."/>
            <person name="Yao A.I."/>
            <person name="Wu D."/>
            <person name="Madern D."/>
            <person name="Eisen J.A."/>
            <person name="Darling A.E."/>
            <person name="Facciotti M.T."/>
        </authorList>
    </citation>
    <scope>NUCLEOTIDE SEQUENCE [LARGE SCALE GENOMIC DNA]</scope>
    <source>
        <strain evidence="1 2">ATCC BAA-897</strain>
    </source>
</reference>
<dbReference type="RefSeq" id="WP_007274084.1">
    <property type="nucleotide sequence ID" value="NZ_AOLM01000008.1"/>
</dbReference>
<sequence length="101" mass="11191">MTQLQTGDTHIANDEIDLGVIRDALSDRGDATDDASVVDVLYKGHVRERIQSVTGDDVPDRPASVARDAFGKLVDGNRDAAVSTSNRRVWRHSVRARNRRH</sequence>
<keyword evidence="2" id="KW-1185">Reference proteome</keyword>
<protein>
    <submittedName>
        <fullName evidence="1">Uncharacterized protein</fullName>
    </submittedName>
</protein>
<proteinExistence type="predicted"/>
<dbReference type="EMBL" id="AOLM01000008">
    <property type="protein sequence ID" value="ELZ96166.1"/>
    <property type="molecule type" value="Genomic_DNA"/>
</dbReference>
<dbReference type="PATRIC" id="fig|662480.6.peg.972"/>
<dbReference type="Proteomes" id="UP000011508">
    <property type="component" value="Unassembled WGS sequence"/>
</dbReference>